<dbReference type="SMART" id="SM00225">
    <property type="entry name" value="BTB"/>
    <property type="match status" value="1"/>
</dbReference>
<dbReference type="EnsemblMetazoa" id="PPA07973.1">
    <property type="protein sequence ID" value="PPA07973.1"/>
    <property type="gene ID" value="WBGene00097527"/>
</dbReference>
<evidence type="ECO:0000313" key="1">
    <source>
        <dbReference type="EnsemblMetazoa" id="PPA07973.1"/>
    </source>
</evidence>
<dbReference type="Pfam" id="PF00651">
    <property type="entry name" value="BTB"/>
    <property type="match status" value="1"/>
</dbReference>
<reference evidence="1" key="2">
    <citation type="submission" date="2022-06" db="UniProtKB">
        <authorList>
            <consortium name="EnsemblMetazoa"/>
        </authorList>
    </citation>
    <scope>IDENTIFICATION</scope>
    <source>
        <strain evidence="1">PS312</strain>
    </source>
</reference>
<gene>
    <name evidence="1" type="primary">WBGene00097527</name>
</gene>
<keyword evidence="2" id="KW-1185">Reference proteome</keyword>
<dbReference type="SUPFAM" id="SSF54695">
    <property type="entry name" value="POZ domain"/>
    <property type="match status" value="1"/>
</dbReference>
<accession>A0A8R1U855</accession>
<dbReference type="Proteomes" id="UP000005239">
    <property type="component" value="Unassembled WGS sequence"/>
</dbReference>
<dbReference type="Gene3D" id="3.30.710.10">
    <property type="entry name" value="Potassium Channel Kv1.1, Chain A"/>
    <property type="match status" value="1"/>
</dbReference>
<name>A0A2A6CX35_PRIPA</name>
<accession>A0A2A6CX35</accession>
<protein>
    <submittedName>
        <fullName evidence="1">BTB domain-containing protein</fullName>
    </submittedName>
</protein>
<evidence type="ECO:0000313" key="2">
    <source>
        <dbReference type="Proteomes" id="UP000005239"/>
    </source>
</evidence>
<dbReference type="InterPro" id="IPR000210">
    <property type="entry name" value="BTB/POZ_dom"/>
</dbReference>
<dbReference type="OrthoDB" id="2311693at2759"/>
<sequence length="601" mass="68839">VAGVREAGKEEDFFPMAIRIPRTTSKAFNTLGDYLKKDVWVEQTKVSLPLTDYLLLTDLSPKLKKMFKRQGSKRLQVRATGVKYVDCGPGEFTEAFLEMMRVAILPAAKPLHRANVERVIWIAAEFMMADLKRRCLDFLYVNRNAFSIRDLVFVYSRLFKPDEEVELRAVHVPVPSTAVGVSARTRLCWLKSKRLKECGKDMDDDKTREFLLNAVVRRPGSTLRRRELCQDNCRFVDGARRCKVCEHQDAPPKPVVNCYARRKVLCGNKCSVFDDASGLCTTCHHPFGKNSALDLDEKRWKLCHNRCSKFDIYNCCMFCEYPRQATPTLKKKLCKDACSCFSPSFIYRVDCQGRTGYGEMESTLSILMSGVRLGGESKKELEEEKRAPLRVCSWPEDLDGNCILSVEGTEVHVNKTYLSMHSPIFHRMFFGDYRERATDQYEVNEVDKEAFIEMLRVILPSRKAIDEKNVESLLVIADRFMMDNLRKECITFLCSDTEAAKAVNCVDLILLAFRYGVDELKARVSARLFTQESITNLRDHLCSHLARFDEITDEARAWLFNLIITRPASHSMKRVLCNDRCRNFDCQGRCTVCGGASNGRV</sequence>
<dbReference type="PANTHER" id="PTHR22744">
    <property type="entry name" value="HELIX LOOP HELIX PROTEIN 21-RELATED"/>
    <property type="match status" value="1"/>
</dbReference>
<organism evidence="1 2">
    <name type="scientific">Pristionchus pacificus</name>
    <name type="common">Parasitic nematode worm</name>
    <dbReference type="NCBI Taxonomy" id="54126"/>
    <lineage>
        <taxon>Eukaryota</taxon>
        <taxon>Metazoa</taxon>
        <taxon>Ecdysozoa</taxon>
        <taxon>Nematoda</taxon>
        <taxon>Chromadorea</taxon>
        <taxon>Rhabditida</taxon>
        <taxon>Rhabditina</taxon>
        <taxon>Diplogasteromorpha</taxon>
        <taxon>Diplogasteroidea</taxon>
        <taxon>Neodiplogasteridae</taxon>
        <taxon>Pristionchus</taxon>
    </lineage>
</organism>
<reference evidence="2" key="1">
    <citation type="journal article" date="2008" name="Nat. Genet.">
        <title>The Pristionchus pacificus genome provides a unique perspective on nematode lifestyle and parasitism.</title>
        <authorList>
            <person name="Dieterich C."/>
            <person name="Clifton S.W."/>
            <person name="Schuster L.N."/>
            <person name="Chinwalla A."/>
            <person name="Delehaunty K."/>
            <person name="Dinkelacker I."/>
            <person name="Fulton L."/>
            <person name="Fulton R."/>
            <person name="Godfrey J."/>
            <person name="Minx P."/>
            <person name="Mitreva M."/>
            <person name="Roeseler W."/>
            <person name="Tian H."/>
            <person name="Witte H."/>
            <person name="Yang S.P."/>
            <person name="Wilson R.K."/>
            <person name="Sommer R.J."/>
        </authorList>
    </citation>
    <scope>NUCLEOTIDE SEQUENCE [LARGE SCALE GENOMIC DNA]</scope>
    <source>
        <strain evidence="2">PS312</strain>
    </source>
</reference>
<proteinExistence type="predicted"/>
<dbReference type="AlphaFoldDB" id="A0A2A6CX35"/>
<dbReference type="PANTHER" id="PTHR22744:SF14">
    <property type="entry name" value="BTB DOMAIN-CONTAINING PROTEIN-RELATED"/>
    <property type="match status" value="1"/>
</dbReference>
<dbReference type="InterPro" id="IPR011333">
    <property type="entry name" value="SKP1/BTB/POZ_sf"/>
</dbReference>
<dbReference type="PROSITE" id="PS50097">
    <property type="entry name" value="BTB"/>
    <property type="match status" value="1"/>
</dbReference>